<evidence type="ECO:0000313" key="2">
    <source>
        <dbReference type="EMBL" id="PLW40658.1"/>
    </source>
</evidence>
<reference evidence="4 5" key="1">
    <citation type="submission" date="2017-11" db="EMBL/GenBank/DDBJ databases">
        <title>De novo assembly and phasing of dikaryotic genomes from two isolates of Puccinia coronata f. sp. avenae, the causal agent of oat crown rust.</title>
        <authorList>
            <person name="Miller M.E."/>
            <person name="Zhang Y."/>
            <person name="Omidvar V."/>
            <person name="Sperschneider J."/>
            <person name="Schwessinger B."/>
            <person name="Raley C."/>
            <person name="Palmer J.M."/>
            <person name="Garnica D."/>
            <person name="Upadhyaya N."/>
            <person name="Rathjen J."/>
            <person name="Taylor J.M."/>
            <person name="Park R.F."/>
            <person name="Dodds P.N."/>
            <person name="Hirsch C.D."/>
            <person name="Kianian S.F."/>
            <person name="Figueroa M."/>
        </authorList>
    </citation>
    <scope>NUCLEOTIDE SEQUENCE [LARGE SCALE GENOMIC DNA]</scope>
    <source>
        <strain evidence="3">12NC29</strain>
        <strain evidence="2">12SD80</strain>
    </source>
</reference>
<evidence type="ECO:0000313" key="5">
    <source>
        <dbReference type="Proteomes" id="UP000235392"/>
    </source>
</evidence>
<evidence type="ECO:0000313" key="4">
    <source>
        <dbReference type="Proteomes" id="UP000235388"/>
    </source>
</evidence>
<name>A0A2N5USB2_9BASI</name>
<protein>
    <submittedName>
        <fullName evidence="2">Uncharacterized protein</fullName>
    </submittedName>
</protein>
<dbReference type="Proteomes" id="UP000235392">
    <property type="component" value="Unassembled WGS sequence"/>
</dbReference>
<feature type="region of interest" description="Disordered" evidence="1">
    <location>
        <begin position="221"/>
        <end position="261"/>
    </location>
</feature>
<dbReference type="EMBL" id="PGCI01000099">
    <property type="protein sequence ID" value="PLW40658.1"/>
    <property type="molecule type" value="Genomic_DNA"/>
</dbReference>
<accession>A0A2N5USB2</accession>
<sequence length="261" mass="28745">MPGSSLPDAFMKTLQVLDTSASVSTTMPLKLTLLHERTEYVTKSSETALTWCLPIHAKVANILPQTFPYVANLARTHHPNHLRIYHLNAMNLLAASNLAANLPSHNFLANLAGTHHPNHVRVNHLNAMNLLAMSNLAANLPSNCFLLGASPNHLLAALIHLSASNHGWQQGRDSAHTLNKLQDVINFFISRASPNCRDDARQAENTFPEMVQRPSSSQCLIDEEPTNAPIPKRKKIKAPPTAPYLFFDPPLTTRNTSAKPE</sequence>
<gene>
    <name evidence="3" type="ORF">PCANC_01613</name>
    <name evidence="2" type="ORF">PCASD_08317</name>
</gene>
<proteinExistence type="predicted"/>
<comment type="caution">
    <text evidence="2">The sequence shown here is derived from an EMBL/GenBank/DDBJ whole genome shotgun (WGS) entry which is preliminary data.</text>
</comment>
<keyword evidence="4" id="KW-1185">Reference proteome</keyword>
<dbReference type="AlphaFoldDB" id="A0A2N5USB2"/>
<organism evidence="2 5">
    <name type="scientific">Puccinia coronata f. sp. avenae</name>
    <dbReference type="NCBI Taxonomy" id="200324"/>
    <lineage>
        <taxon>Eukaryota</taxon>
        <taxon>Fungi</taxon>
        <taxon>Dikarya</taxon>
        <taxon>Basidiomycota</taxon>
        <taxon>Pucciniomycotina</taxon>
        <taxon>Pucciniomycetes</taxon>
        <taxon>Pucciniales</taxon>
        <taxon>Pucciniaceae</taxon>
        <taxon>Puccinia</taxon>
    </lineage>
</organism>
<feature type="compositionally biased region" description="Polar residues" evidence="1">
    <location>
        <begin position="252"/>
        <end position="261"/>
    </location>
</feature>
<dbReference type="EMBL" id="PGCJ01000028">
    <property type="protein sequence ID" value="PLW55776.1"/>
    <property type="molecule type" value="Genomic_DNA"/>
</dbReference>
<dbReference type="Proteomes" id="UP000235388">
    <property type="component" value="Unassembled WGS sequence"/>
</dbReference>
<evidence type="ECO:0000256" key="1">
    <source>
        <dbReference type="SAM" id="MobiDB-lite"/>
    </source>
</evidence>
<evidence type="ECO:0000313" key="3">
    <source>
        <dbReference type="EMBL" id="PLW55776.1"/>
    </source>
</evidence>